<keyword evidence="2" id="KW-0472">Membrane</keyword>
<dbReference type="EMBL" id="CP060636">
    <property type="protein sequence ID" value="QNM13236.1"/>
    <property type="molecule type" value="Genomic_DNA"/>
</dbReference>
<evidence type="ECO:0000313" key="6">
    <source>
        <dbReference type="EMBL" id="QNM13236.1"/>
    </source>
</evidence>
<dbReference type="KEGG" id="ehn:H9Q80_04595"/>
<keyword evidence="7" id="KW-1185">Reference proteome</keyword>
<dbReference type="InterPro" id="IPR050955">
    <property type="entry name" value="Plant_Biomass_Hydrol_Est"/>
</dbReference>
<dbReference type="PANTHER" id="PTHR43037:SF1">
    <property type="entry name" value="BLL1128 PROTEIN"/>
    <property type="match status" value="1"/>
</dbReference>
<dbReference type="Gene3D" id="2.60.40.2180">
    <property type="match status" value="1"/>
</dbReference>
<dbReference type="InterPro" id="IPR041172">
    <property type="entry name" value="EstA_Ig-like_N"/>
</dbReference>
<feature type="chain" id="PRO_5028886252" evidence="3">
    <location>
        <begin position="23"/>
        <end position="467"/>
    </location>
</feature>
<feature type="domain" description="Esterase Ig-like N-terminal" evidence="5">
    <location>
        <begin position="30"/>
        <end position="139"/>
    </location>
</feature>
<sequence>MKKLMICALAAGMLIMPMHIQAEETKDKGYITIIEGEDWGPAVTKLVIPYTAGGQGDFQVTAVKKAVASTGEEINDQGEVLVNQVYRSDETGNKSDDGNYTTIELTIHPDDTFTNPFYFDMEAFANSWADVTYTITSKNGDTWKKEINRIKEGADMFDKGDHTYTDEEFGDITLQYANYSPKQDDKKNPLIIWLHGMGEGGEDPDLVLLGNKVTNLAKDPIQSYFEGAYVLAPQSPTFWLDNGTGSMTEDGNSMYTRALMDTIDTYVKNNDDIDTERIYIGGCSNGGFMTMRMIMSYPEYFAAAYPICDAMYDAFITDEDIQKIKHIPMWFTHASSDALAMVADTSIPTYERLIEAGAPNVHFSLYDAVIDKSNQYKDAEGAPYMYNAHYSWIYTLNNDPKLDYEGEPVMIDNKPVTIFEWLSKQTKQKTDYVEPDFFDNYGILIGAFAVVAVIVGCTMIRGKKEKK</sequence>
<dbReference type="SUPFAM" id="SSF53474">
    <property type="entry name" value="alpha/beta-Hydrolases"/>
    <property type="match status" value="1"/>
</dbReference>
<gene>
    <name evidence="6" type="ORF">H9Q80_04595</name>
</gene>
<dbReference type="Pfam" id="PF00326">
    <property type="entry name" value="Peptidase_S9"/>
    <property type="match status" value="1"/>
</dbReference>
<reference evidence="6 7" key="1">
    <citation type="submission" date="2020-08" db="EMBL/GenBank/DDBJ databases">
        <authorList>
            <person name="Liu C."/>
            <person name="Sun Q."/>
        </authorList>
    </citation>
    <scope>NUCLEOTIDE SEQUENCE [LARGE SCALE GENOMIC DNA]</scope>
    <source>
        <strain evidence="6 7">NSJ-61</strain>
    </source>
</reference>
<dbReference type="AlphaFoldDB" id="A0A7G9GR04"/>
<dbReference type="GO" id="GO:0006508">
    <property type="term" value="P:proteolysis"/>
    <property type="evidence" value="ECO:0007669"/>
    <property type="project" value="InterPro"/>
</dbReference>
<dbReference type="GO" id="GO:0008236">
    <property type="term" value="F:serine-type peptidase activity"/>
    <property type="evidence" value="ECO:0007669"/>
    <property type="project" value="InterPro"/>
</dbReference>
<evidence type="ECO:0000256" key="3">
    <source>
        <dbReference type="SAM" id="SignalP"/>
    </source>
</evidence>
<name>A0A7G9GR04_9FIRM</name>
<protein>
    <submittedName>
        <fullName evidence="6">Prolyl oligopeptidase family serine peptidase</fullName>
    </submittedName>
</protein>
<accession>A0A7G9GR04</accession>
<evidence type="ECO:0000259" key="5">
    <source>
        <dbReference type="Pfam" id="PF18435"/>
    </source>
</evidence>
<dbReference type="InterPro" id="IPR029058">
    <property type="entry name" value="AB_hydrolase_fold"/>
</dbReference>
<proteinExistence type="predicted"/>
<evidence type="ECO:0000313" key="7">
    <source>
        <dbReference type="Proteomes" id="UP000515856"/>
    </source>
</evidence>
<dbReference type="InterPro" id="IPR001375">
    <property type="entry name" value="Peptidase_S9_cat"/>
</dbReference>
<feature type="domain" description="Peptidase S9 prolyl oligopeptidase catalytic" evidence="4">
    <location>
        <begin position="263"/>
        <end position="315"/>
    </location>
</feature>
<feature type="signal peptide" evidence="3">
    <location>
        <begin position="1"/>
        <end position="22"/>
    </location>
</feature>
<dbReference type="Gene3D" id="3.40.50.1820">
    <property type="entry name" value="alpha/beta hydrolase"/>
    <property type="match status" value="1"/>
</dbReference>
<evidence type="ECO:0000256" key="1">
    <source>
        <dbReference type="ARBA" id="ARBA00022729"/>
    </source>
</evidence>
<dbReference type="PANTHER" id="PTHR43037">
    <property type="entry name" value="UNNAMED PRODUCT-RELATED"/>
    <property type="match status" value="1"/>
</dbReference>
<keyword evidence="2" id="KW-0812">Transmembrane</keyword>
<dbReference type="Proteomes" id="UP000515856">
    <property type="component" value="Chromosome"/>
</dbReference>
<keyword evidence="2" id="KW-1133">Transmembrane helix</keyword>
<evidence type="ECO:0000259" key="4">
    <source>
        <dbReference type="Pfam" id="PF00326"/>
    </source>
</evidence>
<evidence type="ECO:0000256" key="2">
    <source>
        <dbReference type="SAM" id="Phobius"/>
    </source>
</evidence>
<feature type="transmembrane region" description="Helical" evidence="2">
    <location>
        <begin position="441"/>
        <end position="460"/>
    </location>
</feature>
<organism evidence="6 7">
    <name type="scientific">[Eubacterium] hominis</name>
    <dbReference type="NCBI Taxonomy" id="2764325"/>
    <lineage>
        <taxon>Bacteria</taxon>
        <taxon>Bacillati</taxon>
        <taxon>Bacillota</taxon>
        <taxon>Erysipelotrichia</taxon>
        <taxon>Erysipelotrichales</taxon>
        <taxon>Erysipelotrichaceae</taxon>
        <taxon>Amedibacillus</taxon>
    </lineage>
</organism>
<dbReference type="Pfam" id="PF18435">
    <property type="entry name" value="EstA_Ig_like"/>
    <property type="match status" value="1"/>
</dbReference>
<keyword evidence="1 3" id="KW-0732">Signal</keyword>
<dbReference type="RefSeq" id="WP_117454366.1">
    <property type="nucleotide sequence ID" value="NZ_CP060636.1"/>
</dbReference>